<proteinExistence type="predicted"/>
<accession>A0A0F9ICB6</accession>
<feature type="non-terminal residue" evidence="2">
    <location>
        <position position="1"/>
    </location>
</feature>
<comment type="caution">
    <text evidence="2">The sequence shown here is derived from an EMBL/GenBank/DDBJ whole genome shotgun (WGS) entry which is preliminary data.</text>
</comment>
<name>A0A0F9ICB6_9ZZZZ</name>
<feature type="domain" description="Lactate racemase C-terminal" evidence="1">
    <location>
        <begin position="1"/>
        <end position="65"/>
    </location>
</feature>
<evidence type="ECO:0000313" key="2">
    <source>
        <dbReference type="EMBL" id="KKL85042.1"/>
    </source>
</evidence>
<organism evidence="2">
    <name type="scientific">marine sediment metagenome</name>
    <dbReference type="NCBI Taxonomy" id="412755"/>
    <lineage>
        <taxon>unclassified sequences</taxon>
        <taxon>metagenomes</taxon>
        <taxon>ecological metagenomes</taxon>
    </lineage>
</organism>
<dbReference type="Gene3D" id="3.90.226.30">
    <property type="match status" value="1"/>
</dbReference>
<dbReference type="InterPro" id="IPR043166">
    <property type="entry name" value="LarA-like_C"/>
</dbReference>
<dbReference type="EMBL" id="LAZR01021518">
    <property type="protein sequence ID" value="KKL85042.1"/>
    <property type="molecule type" value="Genomic_DNA"/>
</dbReference>
<reference evidence="2" key="1">
    <citation type="journal article" date="2015" name="Nature">
        <title>Complex archaea that bridge the gap between prokaryotes and eukaryotes.</title>
        <authorList>
            <person name="Spang A."/>
            <person name="Saw J.H."/>
            <person name="Jorgensen S.L."/>
            <person name="Zaremba-Niedzwiedzka K."/>
            <person name="Martijn J."/>
            <person name="Lind A.E."/>
            <person name="van Eijk R."/>
            <person name="Schleper C."/>
            <person name="Guy L."/>
            <person name="Ettema T.J."/>
        </authorList>
    </citation>
    <scope>NUCLEOTIDE SEQUENCE</scope>
</reference>
<dbReference type="AlphaFoldDB" id="A0A0F9ICB6"/>
<protein>
    <recommendedName>
        <fullName evidence="1">Lactate racemase C-terminal domain-containing protein</fullName>
    </recommendedName>
</protein>
<dbReference type="InterPro" id="IPR048520">
    <property type="entry name" value="LarA_C"/>
</dbReference>
<dbReference type="Pfam" id="PF21113">
    <property type="entry name" value="LarA_C"/>
    <property type="match status" value="1"/>
</dbReference>
<evidence type="ECO:0000259" key="1">
    <source>
        <dbReference type="Pfam" id="PF21113"/>
    </source>
</evidence>
<sequence length="72" mass="8060">IPDQWEIQILTRILKKAEIYIVSNLKEEEIGNIGLKYANTVEGAIKQGLERHGEDASILILPNGPQILPILK</sequence>
<gene>
    <name evidence="2" type="ORF">LCGC14_1958700</name>
</gene>